<reference evidence="3 5" key="2">
    <citation type="submission" date="2020-06" db="EMBL/GenBank/DDBJ databases">
        <title>Complete genome of Paenibacillus barcinonensis KACC11450.</title>
        <authorList>
            <person name="Kim M."/>
            <person name="Park Y.-J."/>
            <person name="Shin J.-H."/>
        </authorList>
    </citation>
    <scope>NUCLEOTIDE SEQUENCE [LARGE SCALE GENOMIC DNA]</scope>
    <source>
        <strain evidence="3 5">KACC11450</strain>
    </source>
</reference>
<feature type="domain" description="Histidine kinase/HSP90-like ATPase" evidence="1">
    <location>
        <begin position="215"/>
        <end position="285"/>
    </location>
</feature>
<dbReference type="EMBL" id="QJSW01000007">
    <property type="protein sequence ID" value="PYE48831.1"/>
    <property type="molecule type" value="Genomic_DNA"/>
</dbReference>
<dbReference type="SUPFAM" id="SSF55874">
    <property type="entry name" value="ATPase domain of HSP90 chaperone/DNA topoisomerase II/histidine kinase"/>
    <property type="match status" value="1"/>
</dbReference>
<organism evidence="2 4">
    <name type="scientific">Paenibacillus barcinonensis</name>
    <dbReference type="NCBI Taxonomy" id="198119"/>
    <lineage>
        <taxon>Bacteria</taxon>
        <taxon>Bacillati</taxon>
        <taxon>Bacillota</taxon>
        <taxon>Bacilli</taxon>
        <taxon>Bacillales</taxon>
        <taxon>Paenibacillaceae</taxon>
        <taxon>Paenibacillus</taxon>
    </lineage>
</organism>
<dbReference type="InterPro" id="IPR036890">
    <property type="entry name" value="HATPase_C_sf"/>
</dbReference>
<dbReference type="AlphaFoldDB" id="A0A2V4V9T6"/>
<accession>A0A2V4V9T6</accession>
<proteinExistence type="predicted"/>
<evidence type="ECO:0000313" key="5">
    <source>
        <dbReference type="Proteomes" id="UP000509327"/>
    </source>
</evidence>
<dbReference type="InterPro" id="IPR003594">
    <property type="entry name" value="HATPase_dom"/>
</dbReference>
<dbReference type="Gene3D" id="3.30.565.10">
    <property type="entry name" value="Histidine kinase-like ATPase, C-terminal domain"/>
    <property type="match status" value="1"/>
</dbReference>
<dbReference type="Pfam" id="PF02518">
    <property type="entry name" value="HATPase_c"/>
    <property type="match status" value="1"/>
</dbReference>
<dbReference type="GO" id="GO:0005524">
    <property type="term" value="F:ATP binding"/>
    <property type="evidence" value="ECO:0007669"/>
    <property type="project" value="UniProtKB-KW"/>
</dbReference>
<name>A0A2V4V9T6_PAEBA</name>
<keyword evidence="3" id="KW-0547">Nucleotide-binding</keyword>
<keyword evidence="3" id="KW-0067">ATP-binding</keyword>
<evidence type="ECO:0000259" key="1">
    <source>
        <dbReference type="Pfam" id="PF02518"/>
    </source>
</evidence>
<dbReference type="RefSeq" id="WP_110896993.1">
    <property type="nucleotide sequence ID" value="NZ_CP054614.1"/>
</dbReference>
<reference evidence="2 4" key="1">
    <citation type="submission" date="2018-06" db="EMBL/GenBank/DDBJ databases">
        <title>Genomic Encyclopedia of Type Strains, Phase III (KMG-III): the genomes of soil and plant-associated and newly described type strains.</title>
        <authorList>
            <person name="Whitman W."/>
        </authorList>
    </citation>
    <scope>NUCLEOTIDE SEQUENCE [LARGE SCALE GENOMIC DNA]</scope>
    <source>
        <strain evidence="2 4">CECT 7022</strain>
    </source>
</reference>
<gene>
    <name evidence="2" type="ORF">DFQ00_107124</name>
    <name evidence="3" type="ORF">HUB98_16530</name>
</gene>
<protein>
    <submittedName>
        <fullName evidence="3">ATP-binding protein</fullName>
    </submittedName>
    <submittedName>
        <fullName evidence="2">Anti-sigma regulatory factor (Ser/Thr protein kinase)</fullName>
    </submittedName>
</protein>
<evidence type="ECO:0000313" key="2">
    <source>
        <dbReference type="EMBL" id="PYE48831.1"/>
    </source>
</evidence>
<dbReference type="Proteomes" id="UP000247790">
    <property type="component" value="Unassembled WGS sequence"/>
</dbReference>
<evidence type="ECO:0000313" key="3">
    <source>
        <dbReference type="EMBL" id="QKS57743.1"/>
    </source>
</evidence>
<dbReference type="EMBL" id="CP054614">
    <property type="protein sequence ID" value="QKS57743.1"/>
    <property type="molecule type" value="Genomic_DNA"/>
</dbReference>
<sequence>MDNWLQKIFGRKHATAISDASSDAEPLPSLYAYHQQFILEWLFKRMKLELQNSHTNEERSGEDLSLSPVQLTAEETAQLEYLASSLFNWLGKNDDVYLKLRQLKLGPVYMDLMLAVYEDVREYTYLFADKTQKETAATESAQEVWHVYRDVIYAATQQKFKLIQAEEIGPYRQGTLILEVPIQERSDIPRARELAKERLLLTGQPLSRVMNKLLLISEAITNILKHASEGTLSIVQTPEDIHVFVADNGPGFELKLLPYTILMEGYSTKNSLGQGFTLMLKMADQLLLATSDQGSTLILIFHEEGATH</sequence>
<keyword evidence="5" id="KW-1185">Reference proteome</keyword>
<dbReference type="OrthoDB" id="2595312at2"/>
<dbReference type="Proteomes" id="UP000509327">
    <property type="component" value="Chromosome"/>
</dbReference>
<evidence type="ECO:0000313" key="4">
    <source>
        <dbReference type="Proteomes" id="UP000247790"/>
    </source>
</evidence>